<protein>
    <submittedName>
        <fullName evidence="4">SH3 domain-containing protein</fullName>
    </submittedName>
</protein>
<feature type="domain" description="SH3b" evidence="3">
    <location>
        <begin position="106"/>
        <end position="168"/>
    </location>
</feature>
<dbReference type="CDD" id="cd14667">
    <property type="entry name" value="3D_containing_proteins"/>
    <property type="match status" value="1"/>
</dbReference>
<dbReference type="InterPro" id="IPR003646">
    <property type="entry name" value="SH3-like_bac-type"/>
</dbReference>
<comment type="caution">
    <text evidence="4">The sequence shown here is derived from an EMBL/GenBank/DDBJ whole genome shotgun (WGS) entry which is preliminary data.</text>
</comment>
<feature type="chain" id="PRO_5047487937" evidence="2">
    <location>
        <begin position="28"/>
        <end position="358"/>
    </location>
</feature>
<organism evidence="4 5">
    <name type="scientific">Intestinibacter bartlettii</name>
    <dbReference type="NCBI Taxonomy" id="261299"/>
    <lineage>
        <taxon>Bacteria</taxon>
        <taxon>Bacillati</taxon>
        <taxon>Bacillota</taxon>
        <taxon>Clostridia</taxon>
        <taxon>Peptostreptococcales</taxon>
        <taxon>Peptostreptococcaceae</taxon>
        <taxon>Intestinibacter</taxon>
    </lineage>
</organism>
<dbReference type="PANTHER" id="PTHR34408:SF1">
    <property type="entry name" value="GLYCOSYL HYDROLASE FAMILY 19 DOMAIN-CONTAINING PROTEIN HI_1415"/>
    <property type="match status" value="1"/>
</dbReference>
<accession>A0ABS6E162</accession>
<evidence type="ECO:0000256" key="2">
    <source>
        <dbReference type="SAM" id="SignalP"/>
    </source>
</evidence>
<dbReference type="Pfam" id="PF06725">
    <property type="entry name" value="3D"/>
    <property type="match status" value="1"/>
</dbReference>
<dbReference type="Proteomes" id="UP001196301">
    <property type="component" value="Unassembled WGS sequence"/>
</dbReference>
<dbReference type="PROSITE" id="PS51781">
    <property type="entry name" value="SH3B"/>
    <property type="match status" value="3"/>
</dbReference>
<feature type="signal peptide" evidence="2">
    <location>
        <begin position="1"/>
        <end position="27"/>
    </location>
</feature>
<feature type="region of interest" description="Disordered" evidence="1">
    <location>
        <begin position="88"/>
        <end position="108"/>
    </location>
</feature>
<keyword evidence="2" id="KW-0732">Signal</keyword>
<dbReference type="SMART" id="SM00287">
    <property type="entry name" value="SH3b"/>
    <property type="match status" value="3"/>
</dbReference>
<dbReference type="Pfam" id="PF08239">
    <property type="entry name" value="SH3_3"/>
    <property type="match status" value="3"/>
</dbReference>
<dbReference type="PANTHER" id="PTHR34408">
    <property type="entry name" value="FAMILY PROTEIN, PUTATIVE-RELATED"/>
    <property type="match status" value="1"/>
</dbReference>
<gene>
    <name evidence="4" type="ORF">KQI20_12260</name>
</gene>
<sequence>MLKKFVKTTAIIGAVAATLGVTTPVDAASCGTVTANSLYVRSGASTSHNILGTVSKGNTVEIKDTQNGWHKISYNGDHGWVSGKYISSTSDSSTSESTSTGTTQTSKTGTITASSLNVRSGASTSYSILGTLSKGKVVTISAESNGWYKISYNGGYGWVSKTYVSTTGSTTSNGSTSGSTSTGTSQTVIKTGTITTSSLNVRSGASTSYSRIGSVTQGTKVSIYAESNGWYKISFNGGYGWVSKTYVSTGSTSTGSTTTGSTTTTNGYTVKRTLNVRAVAYTGGTMTALGTPVRYGVIAVDPTVIPYRSKVYIKELNKVFIAEDCGGGIKGNIIDIYMPTLSQCYSWGSRNITIQILG</sequence>
<feature type="domain" description="SH3b" evidence="3">
    <location>
        <begin position="189"/>
        <end position="251"/>
    </location>
</feature>
<name>A0ABS6E162_9FIRM</name>
<feature type="domain" description="SH3b" evidence="3">
    <location>
        <begin position="28"/>
        <end position="90"/>
    </location>
</feature>
<dbReference type="InterPro" id="IPR059180">
    <property type="entry name" value="3D_YorM"/>
</dbReference>
<reference evidence="4 5" key="1">
    <citation type="submission" date="2021-06" db="EMBL/GenBank/DDBJ databases">
        <authorList>
            <person name="Sun Q."/>
            <person name="Li D."/>
        </authorList>
    </citation>
    <scope>NUCLEOTIDE SEQUENCE [LARGE SCALE GENOMIC DNA]</scope>
    <source>
        <strain evidence="4 5">N19</strain>
    </source>
</reference>
<dbReference type="RefSeq" id="WP_216571656.1">
    <property type="nucleotide sequence ID" value="NZ_JAHLOQ010000043.1"/>
</dbReference>
<keyword evidence="5" id="KW-1185">Reference proteome</keyword>
<evidence type="ECO:0000313" key="4">
    <source>
        <dbReference type="EMBL" id="MBU5337217.1"/>
    </source>
</evidence>
<evidence type="ECO:0000313" key="5">
    <source>
        <dbReference type="Proteomes" id="UP001196301"/>
    </source>
</evidence>
<dbReference type="EMBL" id="JAHLOQ010000043">
    <property type="protein sequence ID" value="MBU5337217.1"/>
    <property type="molecule type" value="Genomic_DNA"/>
</dbReference>
<evidence type="ECO:0000259" key="3">
    <source>
        <dbReference type="PROSITE" id="PS51781"/>
    </source>
</evidence>
<evidence type="ECO:0000256" key="1">
    <source>
        <dbReference type="SAM" id="MobiDB-lite"/>
    </source>
</evidence>
<proteinExistence type="predicted"/>
<dbReference type="InterPro" id="IPR052354">
    <property type="entry name" value="Cell_Wall_Dynamics_Protein"/>
</dbReference>
<dbReference type="InterPro" id="IPR010611">
    <property type="entry name" value="3D_dom"/>
</dbReference>